<feature type="transmembrane region" description="Helical" evidence="3">
    <location>
        <begin position="314"/>
        <end position="334"/>
    </location>
</feature>
<keyword evidence="3" id="KW-0812">Transmembrane</keyword>
<accession>A0AAF0RA42</accession>
<evidence type="ECO:0000256" key="1">
    <source>
        <dbReference type="SAM" id="Coils"/>
    </source>
</evidence>
<gene>
    <name evidence="4" type="ORF">MTR67_030243</name>
</gene>
<protein>
    <submittedName>
        <fullName evidence="4">Uncharacterized protein</fullName>
    </submittedName>
</protein>
<dbReference type="Proteomes" id="UP001234989">
    <property type="component" value="Chromosome 7"/>
</dbReference>
<proteinExistence type="predicted"/>
<keyword evidence="5" id="KW-1185">Reference proteome</keyword>
<feature type="coiled-coil region" evidence="1">
    <location>
        <begin position="6"/>
        <end position="146"/>
    </location>
</feature>
<keyword evidence="1" id="KW-0175">Coiled coil</keyword>
<evidence type="ECO:0000256" key="3">
    <source>
        <dbReference type="SAM" id="Phobius"/>
    </source>
</evidence>
<evidence type="ECO:0000256" key="2">
    <source>
        <dbReference type="SAM" id="MobiDB-lite"/>
    </source>
</evidence>
<sequence length="365" mass="42642">MKESRIDDSTRELRTKDERIKELENTVDLKLAKLASLQSELQLFQDKGSLNAKELVAKANVRATELECQIDALRRETEAQNKKKNILEVSTNEAEEKIQELNLKLESLQRINEEQNARIRKTKRALQVAEEEMMKAKLEASSVSEQLEQSIVMTYWNEHGRPSLDLTLKKALETKSEVVKMAKPHIHSFKTVWIPAMKERSVEFARDAGPHIQRLKTKSIHLYHESKKFMEPHIVNAQEVIQPYVKEVRKVADPYVDQVSLVMKPHIDKARILLQPYTKKVHHHYRKVKKTAQENIHHMLKNHHITKPYATKELAWYLASALLALPVIFLLNLISDFRCKKPKKHSHRHHTSHTRRRAKRAHPDK</sequence>
<organism evidence="4 5">
    <name type="scientific">Solanum verrucosum</name>
    <dbReference type="NCBI Taxonomy" id="315347"/>
    <lineage>
        <taxon>Eukaryota</taxon>
        <taxon>Viridiplantae</taxon>
        <taxon>Streptophyta</taxon>
        <taxon>Embryophyta</taxon>
        <taxon>Tracheophyta</taxon>
        <taxon>Spermatophyta</taxon>
        <taxon>Magnoliopsida</taxon>
        <taxon>eudicotyledons</taxon>
        <taxon>Gunneridae</taxon>
        <taxon>Pentapetalae</taxon>
        <taxon>asterids</taxon>
        <taxon>lamiids</taxon>
        <taxon>Solanales</taxon>
        <taxon>Solanaceae</taxon>
        <taxon>Solanoideae</taxon>
        <taxon>Solaneae</taxon>
        <taxon>Solanum</taxon>
    </lineage>
</organism>
<keyword evidence="3" id="KW-0472">Membrane</keyword>
<dbReference type="Gene3D" id="1.20.120.20">
    <property type="entry name" value="Apolipoprotein"/>
    <property type="match status" value="1"/>
</dbReference>
<evidence type="ECO:0000313" key="4">
    <source>
        <dbReference type="EMBL" id="WMV36858.1"/>
    </source>
</evidence>
<reference evidence="4" key="1">
    <citation type="submission" date="2023-08" db="EMBL/GenBank/DDBJ databases">
        <title>A de novo genome assembly of Solanum verrucosum Schlechtendal, a Mexican diploid species geographically isolated from the other diploid A-genome species in potato relatives.</title>
        <authorList>
            <person name="Hosaka K."/>
        </authorList>
    </citation>
    <scope>NUCLEOTIDE SEQUENCE</scope>
    <source>
        <tissue evidence="4">Young leaves</tissue>
    </source>
</reference>
<feature type="region of interest" description="Disordered" evidence="2">
    <location>
        <begin position="341"/>
        <end position="365"/>
    </location>
</feature>
<name>A0AAF0RA42_SOLVR</name>
<dbReference type="EMBL" id="CP133618">
    <property type="protein sequence ID" value="WMV36858.1"/>
    <property type="molecule type" value="Genomic_DNA"/>
</dbReference>
<evidence type="ECO:0000313" key="5">
    <source>
        <dbReference type="Proteomes" id="UP001234989"/>
    </source>
</evidence>
<dbReference type="AlphaFoldDB" id="A0AAF0RA42"/>
<dbReference type="PANTHER" id="PTHR34360:SF7">
    <property type="match status" value="1"/>
</dbReference>
<dbReference type="SUPFAM" id="SSF58113">
    <property type="entry name" value="Apolipoprotein A-I"/>
    <property type="match status" value="1"/>
</dbReference>
<dbReference type="PANTHER" id="PTHR34360">
    <property type="entry name" value="OS08G0519400 PROTEIN"/>
    <property type="match status" value="1"/>
</dbReference>
<keyword evidence="3" id="KW-1133">Transmembrane helix</keyword>